<comment type="caution">
    <text evidence="7">The sequence shown here is derived from an EMBL/GenBank/DDBJ whole genome shotgun (WGS) entry which is preliminary data.</text>
</comment>
<dbReference type="FunFam" id="1.10.275.10:FF:000001">
    <property type="entry name" value="Fumarate hydratase, mitochondrial"/>
    <property type="match status" value="1"/>
</dbReference>
<dbReference type="GO" id="GO:0005739">
    <property type="term" value="C:mitochondrion"/>
    <property type="evidence" value="ECO:0007669"/>
    <property type="project" value="TreeGrafter"/>
</dbReference>
<keyword evidence="3" id="KW-0456">Lyase</keyword>
<dbReference type="EC" id="4.2.1.2" evidence="2"/>
<dbReference type="Gene3D" id="1.10.275.10">
    <property type="entry name" value="Fumarase/aspartase (N-terminal domain)"/>
    <property type="match status" value="1"/>
</dbReference>
<dbReference type="PANTHER" id="PTHR11444">
    <property type="entry name" value="ASPARTATEAMMONIA/ARGININOSUCCINATE/ADENYLOSUCCINATE LYASE"/>
    <property type="match status" value="1"/>
</dbReference>
<dbReference type="NCBIfam" id="TIGR00979">
    <property type="entry name" value="fumC_II"/>
    <property type="match status" value="1"/>
</dbReference>
<dbReference type="Gene3D" id="1.10.40.30">
    <property type="entry name" value="Fumarase/aspartase (C-terminal domain)"/>
    <property type="match status" value="1"/>
</dbReference>
<dbReference type="OrthoDB" id="1738025at2759"/>
<dbReference type="InterPro" id="IPR020557">
    <property type="entry name" value="Fumarate_lyase_CS"/>
</dbReference>
<protein>
    <recommendedName>
        <fullName evidence="2">fumarate hydratase</fullName>
        <ecNumber evidence="2">4.2.1.2</ecNumber>
    </recommendedName>
</protein>
<dbReference type="InterPro" id="IPR024083">
    <property type="entry name" value="Fumarase/histidase_N"/>
</dbReference>
<keyword evidence="8" id="KW-1185">Reference proteome</keyword>
<evidence type="ECO:0000256" key="2">
    <source>
        <dbReference type="ARBA" id="ARBA00012921"/>
    </source>
</evidence>
<accession>A0A9P6BAI4</accession>
<dbReference type="PANTHER" id="PTHR11444:SF1">
    <property type="entry name" value="FUMARATE HYDRATASE, MITOCHONDRIAL"/>
    <property type="match status" value="1"/>
</dbReference>
<dbReference type="Gene3D" id="1.20.200.10">
    <property type="entry name" value="Fumarase/aspartase (Central domain)"/>
    <property type="match status" value="1"/>
</dbReference>
<dbReference type="CDD" id="cd01362">
    <property type="entry name" value="Fumarase_classII"/>
    <property type="match status" value="1"/>
</dbReference>
<evidence type="ECO:0000256" key="3">
    <source>
        <dbReference type="ARBA" id="ARBA00023239"/>
    </source>
</evidence>
<dbReference type="Pfam" id="PF00206">
    <property type="entry name" value="Lyase_1"/>
    <property type="match status" value="1"/>
</dbReference>
<dbReference type="InterPro" id="IPR008948">
    <property type="entry name" value="L-Aspartase-like"/>
</dbReference>
<feature type="domain" description="Fumarate lyase N-terminal" evidence="5">
    <location>
        <begin position="2"/>
        <end position="331"/>
    </location>
</feature>
<dbReference type="InterPro" id="IPR018951">
    <property type="entry name" value="Fumarase_C_C"/>
</dbReference>
<dbReference type="GO" id="GO:0006106">
    <property type="term" value="P:fumarate metabolic process"/>
    <property type="evidence" value="ECO:0007669"/>
    <property type="project" value="InterPro"/>
</dbReference>
<dbReference type="AlphaFoldDB" id="A0A9P6BAI4"/>
<dbReference type="GO" id="GO:0004333">
    <property type="term" value="F:fumarate hydratase activity"/>
    <property type="evidence" value="ECO:0007669"/>
    <property type="project" value="UniProtKB-EC"/>
</dbReference>
<evidence type="ECO:0000256" key="4">
    <source>
        <dbReference type="ARBA" id="ARBA00056821"/>
    </source>
</evidence>
<dbReference type="PRINTS" id="PR00149">
    <property type="entry name" value="FUMRATELYASE"/>
</dbReference>
<feature type="domain" description="Fumarase C C-terminal" evidence="6">
    <location>
        <begin position="397"/>
        <end position="449"/>
    </location>
</feature>
<evidence type="ECO:0000313" key="7">
    <source>
        <dbReference type="EMBL" id="KAF9520768.1"/>
    </source>
</evidence>
<dbReference type="EMBL" id="MU128910">
    <property type="protein sequence ID" value="KAF9520768.1"/>
    <property type="molecule type" value="Genomic_DNA"/>
</dbReference>
<dbReference type="SUPFAM" id="SSF48557">
    <property type="entry name" value="L-aspartase-like"/>
    <property type="match status" value="1"/>
</dbReference>
<sequence length="459" mass="49171">MVPANRYWGAQTQRSLQNFDIGGPTERLPPPLIKAFGVLKKAAARVNMTYGLDPKIGNAINQAADDVISGKLIDEFPLVVFQTGSGTQSNMNANEVISNRAIEILGGELGSKNPVHPNDHVNMSQSSNDTFPTAMHVAAVLEIKEGLIPALKGLQYALHAKSKAFDSIIKIGRTHLQDATPLTLGQEFSGYVQQVKNGISRVEGVLPRLSMLAQGGTAVGTGLNTKKGFDVKIAVEISNITGHQFVTAQTRFVFEALATHDALVEAHGALNVVAVSLMKIANDIRYLGSGPRCGLGELSLPENEPGSSIMPGKVNPTQCEALTMVAAQVMGNNATVSISGSMGQFELNVFKPVIIKNVLQSIRLLSDASRSFTRNCVVGIQANEKRITQLVNDSLMLATILNSHMGYDNVAKCAKKAHKEGTTLKEATVALGLLTPEEFDEKVRPELMLYPDPEVVVAP</sequence>
<evidence type="ECO:0000259" key="6">
    <source>
        <dbReference type="Pfam" id="PF10415"/>
    </source>
</evidence>
<comment type="function">
    <text evidence="4">Catalyzes the reversible stereospecific interconversion of fumarate to L-malate. In mitochondrion, catalyzes the hydration of fumarate to L-malate in the tricarboxylic acid (TCA) cycle to facilitate a transition step in the production of energy in the form of NADH. In cytoplasm and nucleus, involved in DNA repair in response to DNA damage: following DNA double-strand breaks (DSBs), translocates from the cytosol to the nucleus and promotes DNA repair by catalyzing the dehydration of L-malate to fumarate.</text>
</comment>
<comment type="similarity">
    <text evidence="1">Belongs to the class-II fumarase/aspartase family. Fumarase subfamily.</text>
</comment>
<proteinExistence type="inferred from homology"/>
<dbReference type="Pfam" id="PF10415">
    <property type="entry name" value="FumaraseC_C"/>
    <property type="match status" value="1"/>
</dbReference>
<name>A0A9P6BAI4_9AGAM</name>
<evidence type="ECO:0000313" key="8">
    <source>
        <dbReference type="Proteomes" id="UP000886523"/>
    </source>
</evidence>
<dbReference type="HAMAP" id="MF_00743">
    <property type="entry name" value="FumaraseC"/>
    <property type="match status" value="1"/>
</dbReference>
<dbReference type="Proteomes" id="UP000886523">
    <property type="component" value="Unassembled WGS sequence"/>
</dbReference>
<dbReference type="GO" id="GO:0006108">
    <property type="term" value="P:malate metabolic process"/>
    <property type="evidence" value="ECO:0007669"/>
    <property type="project" value="TreeGrafter"/>
</dbReference>
<dbReference type="InterPro" id="IPR005677">
    <property type="entry name" value="Fum_hydII"/>
</dbReference>
<organism evidence="7 8">
    <name type="scientific">Hydnum rufescens UP504</name>
    <dbReference type="NCBI Taxonomy" id="1448309"/>
    <lineage>
        <taxon>Eukaryota</taxon>
        <taxon>Fungi</taxon>
        <taxon>Dikarya</taxon>
        <taxon>Basidiomycota</taxon>
        <taxon>Agaricomycotina</taxon>
        <taxon>Agaricomycetes</taxon>
        <taxon>Cantharellales</taxon>
        <taxon>Hydnaceae</taxon>
        <taxon>Hydnum</taxon>
    </lineage>
</organism>
<dbReference type="FunFam" id="1.10.40.30:FF:000002">
    <property type="entry name" value="Fumarate hydratase class II"/>
    <property type="match status" value="1"/>
</dbReference>
<dbReference type="FunFam" id="1.20.200.10:FF:000001">
    <property type="entry name" value="Fumarate hydratase, mitochondrial"/>
    <property type="match status" value="1"/>
</dbReference>
<evidence type="ECO:0000259" key="5">
    <source>
        <dbReference type="Pfam" id="PF00206"/>
    </source>
</evidence>
<reference evidence="7" key="1">
    <citation type="journal article" date="2020" name="Nat. Commun.">
        <title>Large-scale genome sequencing of mycorrhizal fungi provides insights into the early evolution of symbiotic traits.</title>
        <authorList>
            <person name="Miyauchi S."/>
            <person name="Kiss E."/>
            <person name="Kuo A."/>
            <person name="Drula E."/>
            <person name="Kohler A."/>
            <person name="Sanchez-Garcia M."/>
            <person name="Morin E."/>
            <person name="Andreopoulos B."/>
            <person name="Barry K.W."/>
            <person name="Bonito G."/>
            <person name="Buee M."/>
            <person name="Carver A."/>
            <person name="Chen C."/>
            <person name="Cichocki N."/>
            <person name="Clum A."/>
            <person name="Culley D."/>
            <person name="Crous P.W."/>
            <person name="Fauchery L."/>
            <person name="Girlanda M."/>
            <person name="Hayes R.D."/>
            <person name="Keri Z."/>
            <person name="LaButti K."/>
            <person name="Lipzen A."/>
            <person name="Lombard V."/>
            <person name="Magnuson J."/>
            <person name="Maillard F."/>
            <person name="Murat C."/>
            <person name="Nolan M."/>
            <person name="Ohm R.A."/>
            <person name="Pangilinan J."/>
            <person name="Pereira M.F."/>
            <person name="Perotto S."/>
            <person name="Peter M."/>
            <person name="Pfister S."/>
            <person name="Riley R."/>
            <person name="Sitrit Y."/>
            <person name="Stielow J.B."/>
            <person name="Szollosi G."/>
            <person name="Zifcakova L."/>
            <person name="Stursova M."/>
            <person name="Spatafora J.W."/>
            <person name="Tedersoo L."/>
            <person name="Vaario L.M."/>
            <person name="Yamada A."/>
            <person name="Yan M."/>
            <person name="Wang P."/>
            <person name="Xu J."/>
            <person name="Bruns T."/>
            <person name="Baldrian P."/>
            <person name="Vilgalys R."/>
            <person name="Dunand C."/>
            <person name="Henrissat B."/>
            <person name="Grigoriev I.V."/>
            <person name="Hibbett D."/>
            <person name="Nagy L.G."/>
            <person name="Martin F.M."/>
        </authorList>
    </citation>
    <scope>NUCLEOTIDE SEQUENCE</scope>
    <source>
        <strain evidence="7">UP504</strain>
    </source>
</reference>
<dbReference type="InterPro" id="IPR022761">
    <property type="entry name" value="Fumarate_lyase_N"/>
</dbReference>
<gene>
    <name evidence="7" type="ORF">BS47DRAFT_1335433</name>
</gene>
<dbReference type="InterPro" id="IPR000362">
    <property type="entry name" value="Fumarate_lyase_fam"/>
</dbReference>
<dbReference type="GO" id="GO:0006099">
    <property type="term" value="P:tricarboxylic acid cycle"/>
    <property type="evidence" value="ECO:0007669"/>
    <property type="project" value="InterPro"/>
</dbReference>
<dbReference type="PROSITE" id="PS00163">
    <property type="entry name" value="FUMARATE_LYASES"/>
    <property type="match status" value="1"/>
</dbReference>
<evidence type="ECO:0000256" key="1">
    <source>
        <dbReference type="ARBA" id="ARBA00009084"/>
    </source>
</evidence>